<protein>
    <submittedName>
        <fullName evidence="2">Uncharacterized protein</fullName>
    </submittedName>
</protein>
<proteinExistence type="predicted"/>
<evidence type="ECO:0000256" key="1">
    <source>
        <dbReference type="SAM" id="MobiDB-lite"/>
    </source>
</evidence>
<dbReference type="AlphaFoldDB" id="A0A150M5J9"/>
<dbReference type="EMBL" id="LQYT01000041">
    <property type="protein sequence ID" value="KYD19379.1"/>
    <property type="molecule type" value="Genomic_DNA"/>
</dbReference>
<name>A0A150M5J9_9BACI</name>
<dbReference type="Proteomes" id="UP000075683">
    <property type="component" value="Unassembled WGS sequence"/>
</dbReference>
<accession>A0A150M5J9</accession>
<gene>
    <name evidence="2" type="ORF">B4135_2037</name>
</gene>
<feature type="region of interest" description="Disordered" evidence="1">
    <location>
        <begin position="43"/>
        <end position="67"/>
    </location>
</feature>
<organism evidence="2 3">
    <name type="scientific">Caldibacillus debilis</name>
    <dbReference type="NCBI Taxonomy" id="301148"/>
    <lineage>
        <taxon>Bacteria</taxon>
        <taxon>Bacillati</taxon>
        <taxon>Bacillota</taxon>
        <taxon>Bacilli</taxon>
        <taxon>Bacillales</taxon>
        <taxon>Bacillaceae</taxon>
        <taxon>Caldibacillus</taxon>
    </lineage>
</organism>
<evidence type="ECO:0000313" key="2">
    <source>
        <dbReference type="EMBL" id="KYD19379.1"/>
    </source>
</evidence>
<reference evidence="2 3" key="1">
    <citation type="submission" date="2016-01" db="EMBL/GenBank/DDBJ databases">
        <title>Draft Genome Sequences of Seven Thermophilic Sporeformers Isolated from Foods.</title>
        <authorList>
            <person name="Berendsen E.M."/>
            <person name="Wells-Bennik M.H."/>
            <person name="Krawcyk A.O."/>
            <person name="De Jong A."/>
            <person name="Holsappel S."/>
            <person name="Eijlander R.T."/>
            <person name="Kuipers O.P."/>
        </authorList>
    </citation>
    <scope>NUCLEOTIDE SEQUENCE [LARGE SCALE GENOMIC DNA]</scope>
    <source>
        <strain evidence="2 3">B4135</strain>
    </source>
</reference>
<evidence type="ECO:0000313" key="3">
    <source>
        <dbReference type="Proteomes" id="UP000075683"/>
    </source>
</evidence>
<sequence length="67" mass="6967">MAAGEREKSFFCAQPLQFRIHARMAIGKAANLPGHPDLNPAGIGSGLHASTAGPLAPPGFLGRMNEN</sequence>
<dbReference type="STRING" id="301148.B4135_2037"/>
<comment type="caution">
    <text evidence="2">The sequence shown here is derived from an EMBL/GenBank/DDBJ whole genome shotgun (WGS) entry which is preliminary data.</text>
</comment>